<evidence type="ECO:0000256" key="19">
    <source>
        <dbReference type="RuleBase" id="RU366068"/>
    </source>
</evidence>
<dbReference type="PROSITE" id="PS51379">
    <property type="entry name" value="4FE4S_FER_2"/>
    <property type="match status" value="1"/>
</dbReference>
<dbReference type="Proteomes" id="UP000193986">
    <property type="component" value="Unassembled WGS sequence"/>
</dbReference>
<evidence type="ECO:0000256" key="5">
    <source>
        <dbReference type="ARBA" id="ARBA00022448"/>
    </source>
</evidence>
<evidence type="ECO:0000256" key="15">
    <source>
        <dbReference type="ARBA" id="ARBA00023075"/>
    </source>
</evidence>
<evidence type="ECO:0000256" key="16">
    <source>
        <dbReference type="ARBA" id="ARBA00023128"/>
    </source>
</evidence>
<dbReference type="Gene3D" id="3.50.50.60">
    <property type="entry name" value="FAD/NAD(P)-binding domain"/>
    <property type="match status" value="1"/>
</dbReference>
<dbReference type="STRING" id="71784.A0A1Y2AXV8"/>
<evidence type="ECO:0000313" key="21">
    <source>
        <dbReference type="EMBL" id="ORY27326.1"/>
    </source>
</evidence>
<keyword evidence="9 19" id="KW-0274">FAD</keyword>
<dbReference type="InterPro" id="IPR049398">
    <property type="entry name" value="ETF-QO/FixC_UQ-bd"/>
</dbReference>
<gene>
    <name evidence="21" type="ORF">BCR39DRAFT_538354</name>
</gene>
<dbReference type="InterPro" id="IPR040156">
    <property type="entry name" value="ETF-QO"/>
</dbReference>
<comment type="catalytic activity">
    <reaction evidence="18 19">
        <text>a ubiquinone + reduced [electron-transfer flavoprotein] = a ubiquinol + oxidized [electron-transfer flavoprotein] + H(+)</text>
        <dbReference type="Rhea" id="RHEA:24052"/>
        <dbReference type="Rhea" id="RHEA-COMP:9565"/>
        <dbReference type="Rhea" id="RHEA-COMP:9566"/>
        <dbReference type="Rhea" id="RHEA-COMP:10685"/>
        <dbReference type="Rhea" id="RHEA-COMP:10686"/>
        <dbReference type="ChEBI" id="CHEBI:15378"/>
        <dbReference type="ChEBI" id="CHEBI:16389"/>
        <dbReference type="ChEBI" id="CHEBI:17976"/>
        <dbReference type="ChEBI" id="CHEBI:57692"/>
        <dbReference type="ChEBI" id="CHEBI:58307"/>
        <dbReference type="EC" id="1.5.5.1"/>
    </reaction>
</comment>
<dbReference type="GO" id="GO:0046872">
    <property type="term" value="F:metal ion binding"/>
    <property type="evidence" value="ECO:0007669"/>
    <property type="project" value="UniProtKB-KW"/>
</dbReference>
<evidence type="ECO:0000313" key="22">
    <source>
        <dbReference type="Proteomes" id="UP000193986"/>
    </source>
</evidence>
<dbReference type="Pfam" id="PF01494">
    <property type="entry name" value="FAD_binding_3"/>
    <property type="match status" value="1"/>
</dbReference>
<dbReference type="InterPro" id="IPR007859">
    <property type="entry name" value="ETF-QO/FixX_C"/>
</dbReference>
<keyword evidence="17" id="KW-0472">Membrane</keyword>
<evidence type="ECO:0000256" key="14">
    <source>
        <dbReference type="ARBA" id="ARBA00023014"/>
    </source>
</evidence>
<keyword evidence="8" id="KW-0999">Mitochondrion inner membrane</keyword>
<feature type="domain" description="4Fe-4S ferredoxin-type" evidence="20">
    <location>
        <begin position="569"/>
        <end position="598"/>
    </location>
</feature>
<name>A0A1Y2AXV8_9TREE</name>
<dbReference type="PANTHER" id="PTHR10617:SF107">
    <property type="entry name" value="ELECTRON TRANSFER FLAVOPROTEIN-UBIQUINONE OXIDOREDUCTASE, MITOCHONDRIAL"/>
    <property type="match status" value="1"/>
</dbReference>
<protein>
    <recommendedName>
        <fullName evidence="19">Electron transfer flavoprotein-ubiquinone oxidoreductase</fullName>
        <shortName evidence="19">ETF-QO</shortName>
        <ecNumber evidence="19">1.5.5.1</ecNumber>
    </recommendedName>
</protein>
<evidence type="ECO:0000256" key="12">
    <source>
        <dbReference type="ARBA" id="ARBA00023002"/>
    </source>
</evidence>
<keyword evidence="5 19" id="KW-0813">Transport</keyword>
<dbReference type="GO" id="GO:0004174">
    <property type="term" value="F:electron-transferring-flavoprotein dehydrogenase activity"/>
    <property type="evidence" value="ECO:0007669"/>
    <property type="project" value="UniProtKB-UniRule"/>
</dbReference>
<evidence type="ECO:0000256" key="3">
    <source>
        <dbReference type="ARBA" id="ARBA00004273"/>
    </source>
</evidence>
<evidence type="ECO:0000256" key="4">
    <source>
        <dbReference type="ARBA" id="ARBA00006796"/>
    </source>
</evidence>
<dbReference type="SUPFAM" id="SSF54373">
    <property type="entry name" value="FAD-linked reductases, C-terminal domain"/>
    <property type="match status" value="1"/>
</dbReference>
<dbReference type="Pfam" id="PF05187">
    <property type="entry name" value="Fer4_ETF_QO"/>
    <property type="match status" value="1"/>
</dbReference>
<evidence type="ECO:0000256" key="6">
    <source>
        <dbReference type="ARBA" id="ARBA00022630"/>
    </source>
</evidence>
<evidence type="ECO:0000256" key="10">
    <source>
        <dbReference type="ARBA" id="ARBA00022946"/>
    </source>
</evidence>
<dbReference type="EMBL" id="MCFC01000039">
    <property type="protein sequence ID" value="ORY27326.1"/>
    <property type="molecule type" value="Genomic_DNA"/>
</dbReference>
<comment type="cofactor">
    <cofactor evidence="19">
        <name>[4Fe-4S] cluster</name>
        <dbReference type="ChEBI" id="CHEBI:49883"/>
    </cofactor>
    <text evidence="19">Binds 1 [4Fe-4S] cluster.</text>
</comment>
<dbReference type="EC" id="1.5.5.1" evidence="19"/>
<keyword evidence="11 19" id="KW-0249">Electron transport</keyword>
<proteinExistence type="inferred from homology"/>
<organism evidence="21 22">
    <name type="scientific">Naematelia encephala</name>
    <dbReference type="NCBI Taxonomy" id="71784"/>
    <lineage>
        <taxon>Eukaryota</taxon>
        <taxon>Fungi</taxon>
        <taxon>Dikarya</taxon>
        <taxon>Basidiomycota</taxon>
        <taxon>Agaricomycotina</taxon>
        <taxon>Tremellomycetes</taxon>
        <taxon>Tremellales</taxon>
        <taxon>Naemateliaceae</taxon>
        <taxon>Naematelia</taxon>
    </lineage>
</organism>
<dbReference type="FunFam" id="3.30.70.20:FF:000015">
    <property type="entry name" value="Electron transfer flavoprotein-ubiquinone oxidoreductase"/>
    <property type="match status" value="1"/>
</dbReference>
<dbReference type="SUPFAM" id="SSF54862">
    <property type="entry name" value="4Fe-4S ferredoxins"/>
    <property type="match status" value="1"/>
</dbReference>
<dbReference type="Pfam" id="PF21162">
    <property type="entry name" value="ETFQO_UQ-bd"/>
    <property type="match status" value="1"/>
</dbReference>
<keyword evidence="10" id="KW-0809">Transit peptide</keyword>
<comment type="function">
    <text evidence="2 19">Accepts electrons from ETF and reduces ubiquinone.</text>
</comment>
<keyword evidence="7 19" id="KW-0479">Metal-binding</keyword>
<keyword evidence="14 19" id="KW-0411">Iron-sulfur</keyword>
<keyword evidence="16" id="KW-0496">Mitochondrion</keyword>
<evidence type="ECO:0000256" key="13">
    <source>
        <dbReference type="ARBA" id="ARBA00023004"/>
    </source>
</evidence>
<evidence type="ECO:0000256" key="7">
    <source>
        <dbReference type="ARBA" id="ARBA00022723"/>
    </source>
</evidence>
<accession>A0A1Y2AXV8</accession>
<dbReference type="FunCoup" id="A0A1Y2AXV8">
    <property type="interactions" value="231"/>
</dbReference>
<dbReference type="Gene3D" id="3.30.9.90">
    <property type="match status" value="1"/>
</dbReference>
<comment type="caution">
    <text evidence="21">The sequence shown here is derived from an EMBL/GenBank/DDBJ whole genome shotgun (WGS) entry which is preliminary data.</text>
</comment>
<sequence length="609" mass="66138">MMILQTSRTVVRPIFALARPSATVAVLRSRSFATEAKFDLSTVERATDEVDVCIVGGGPAGLSAAIRLKQLEQEKGGEELRVVVLEKGGEVGSHILSGAVIETRALDELLPDWKSLGAPLNQPATSDSMRFLTQTSSFPMPHPPQMNNKGNYIVSLSRFTAWLGEQAEAAGVEVYPGFAGARVVYNEDGSGVKGVSTGDVGLDKDGQPKESFEPGMEFHAKVTLIAEGAHGSLSKEIQRKFNLRDGVDPQTYGLGIKEVWKVRDEVYEPGKVVHTLGWPLDFKTYGGSWLYHMEDNMVSLGLVVGLDYANPYLSPYKEFQRMKHHPFFANILKDGKCIAYGARALNEGGLQSIPKLHFPGGALIGCSAGFLNVPKIKGTHNAMKSGMLAAETAYTALRGDSTTAASESESDPPVDMSLYETALKDSFIWKELNEVRNIRPSFHNPLGLWGGMAYSGVDSLLLKGRVPWTFHNKVEDYAMTKKASEVQPIEYPAPDGKLSFDILTSVSLTGTNHAENQLVHLRLPEEAGARTRHTHENVAEYAGLLGRVCPAAVYEYADAEGSNADADGKKFVINSQNCIHCKTCSIKTPTQDITWTVPEGGGGPKYTIT</sequence>
<dbReference type="SUPFAM" id="SSF51905">
    <property type="entry name" value="FAD/NAD(P)-binding domain"/>
    <property type="match status" value="1"/>
</dbReference>
<keyword evidence="13 19" id="KW-0408">Iron</keyword>
<evidence type="ECO:0000256" key="8">
    <source>
        <dbReference type="ARBA" id="ARBA00022792"/>
    </source>
</evidence>
<keyword evidence="12 19" id="KW-0560">Oxidoreductase</keyword>
<dbReference type="GO" id="GO:0005743">
    <property type="term" value="C:mitochondrial inner membrane"/>
    <property type="evidence" value="ECO:0007669"/>
    <property type="project" value="UniProtKB-SubCell"/>
</dbReference>
<dbReference type="PANTHER" id="PTHR10617">
    <property type="entry name" value="ELECTRON TRANSFER FLAVOPROTEIN-UBIQUINONE OXIDOREDUCTASE"/>
    <property type="match status" value="1"/>
</dbReference>
<keyword evidence="22" id="KW-1185">Reference proteome</keyword>
<reference evidence="21 22" key="1">
    <citation type="submission" date="2016-07" db="EMBL/GenBank/DDBJ databases">
        <title>Pervasive Adenine N6-methylation of Active Genes in Fungi.</title>
        <authorList>
            <consortium name="DOE Joint Genome Institute"/>
            <person name="Mondo S.J."/>
            <person name="Dannebaum R.O."/>
            <person name="Kuo R.C."/>
            <person name="Labutti K."/>
            <person name="Haridas S."/>
            <person name="Kuo A."/>
            <person name="Salamov A."/>
            <person name="Ahrendt S.R."/>
            <person name="Lipzen A."/>
            <person name="Sullivan W."/>
            <person name="Andreopoulos W.B."/>
            <person name="Clum A."/>
            <person name="Lindquist E."/>
            <person name="Daum C."/>
            <person name="Ramamoorthy G.K."/>
            <person name="Gryganskyi A."/>
            <person name="Culley D."/>
            <person name="Magnuson J.K."/>
            <person name="James T.Y."/>
            <person name="O'Malley M.A."/>
            <person name="Stajich J.E."/>
            <person name="Spatafora J.W."/>
            <person name="Visel A."/>
            <person name="Grigoriev I.V."/>
        </authorList>
    </citation>
    <scope>NUCLEOTIDE SEQUENCE [LARGE SCALE GENOMIC DNA]</scope>
    <source>
        <strain evidence="21 22">68-887.2</strain>
    </source>
</reference>
<evidence type="ECO:0000256" key="18">
    <source>
        <dbReference type="ARBA" id="ARBA00052682"/>
    </source>
</evidence>
<keyword evidence="6 19" id="KW-0285">Flavoprotein</keyword>
<evidence type="ECO:0000256" key="9">
    <source>
        <dbReference type="ARBA" id="ARBA00022827"/>
    </source>
</evidence>
<evidence type="ECO:0000256" key="17">
    <source>
        <dbReference type="ARBA" id="ARBA00023136"/>
    </source>
</evidence>
<dbReference type="OrthoDB" id="437331at2759"/>
<comment type="subcellular location">
    <subcellularLocation>
        <location evidence="3">Mitochondrion inner membrane</location>
    </subcellularLocation>
</comment>
<evidence type="ECO:0000256" key="2">
    <source>
        <dbReference type="ARBA" id="ARBA00002819"/>
    </source>
</evidence>
<keyword evidence="15 19" id="KW-0830">Ubiquinone</keyword>
<comment type="cofactor">
    <cofactor evidence="1 19">
        <name>FAD</name>
        <dbReference type="ChEBI" id="CHEBI:57692"/>
    </cofactor>
</comment>
<dbReference type="InParanoid" id="A0A1Y2AXV8"/>
<evidence type="ECO:0000256" key="1">
    <source>
        <dbReference type="ARBA" id="ARBA00001974"/>
    </source>
</evidence>
<dbReference type="GO" id="GO:0071949">
    <property type="term" value="F:FAD binding"/>
    <property type="evidence" value="ECO:0007669"/>
    <property type="project" value="InterPro"/>
</dbReference>
<dbReference type="Gene3D" id="3.30.70.20">
    <property type="match status" value="1"/>
</dbReference>
<dbReference type="AlphaFoldDB" id="A0A1Y2AXV8"/>
<comment type="similarity">
    <text evidence="4">Belongs to the ETF-QO/FixC family.</text>
</comment>
<dbReference type="InterPro" id="IPR017896">
    <property type="entry name" value="4Fe4S_Fe-S-bd"/>
</dbReference>
<dbReference type="InterPro" id="IPR036188">
    <property type="entry name" value="FAD/NAD-bd_sf"/>
</dbReference>
<dbReference type="GO" id="GO:0051539">
    <property type="term" value="F:4 iron, 4 sulfur cluster binding"/>
    <property type="evidence" value="ECO:0007669"/>
    <property type="project" value="UniProtKB-UniRule"/>
</dbReference>
<evidence type="ECO:0000259" key="20">
    <source>
        <dbReference type="PROSITE" id="PS51379"/>
    </source>
</evidence>
<dbReference type="InterPro" id="IPR002938">
    <property type="entry name" value="FAD-bd"/>
</dbReference>
<evidence type="ECO:0000256" key="11">
    <source>
        <dbReference type="ARBA" id="ARBA00022982"/>
    </source>
</evidence>